<comment type="caution">
    <text evidence="2">The sequence shown here is derived from an EMBL/GenBank/DDBJ whole genome shotgun (WGS) entry which is preliminary data.</text>
</comment>
<reference evidence="2 3" key="1">
    <citation type="journal article" date="2016" name="Nat. Commun.">
        <title>Thousands of microbial genomes shed light on interconnected biogeochemical processes in an aquifer system.</title>
        <authorList>
            <person name="Anantharaman K."/>
            <person name="Brown C.T."/>
            <person name="Hug L.A."/>
            <person name="Sharon I."/>
            <person name="Castelle C.J."/>
            <person name="Probst A.J."/>
            <person name="Thomas B.C."/>
            <person name="Singh A."/>
            <person name="Wilkins M.J."/>
            <person name="Karaoz U."/>
            <person name="Brodie E.L."/>
            <person name="Williams K.H."/>
            <person name="Hubbard S.S."/>
            <person name="Banfield J.F."/>
        </authorList>
    </citation>
    <scope>NUCLEOTIDE SEQUENCE [LARGE SCALE GENOMIC DNA]</scope>
</reference>
<evidence type="ECO:0000256" key="1">
    <source>
        <dbReference type="SAM" id="SignalP"/>
    </source>
</evidence>
<dbReference type="EMBL" id="MFAF01000042">
    <property type="protein sequence ID" value="OGD78278.1"/>
    <property type="molecule type" value="Genomic_DNA"/>
</dbReference>
<gene>
    <name evidence="2" type="ORF">A2Y64_03295</name>
</gene>
<keyword evidence="1" id="KW-0732">Signal</keyword>
<organism evidence="2 3">
    <name type="scientific">Candidatus Coatesbacteria bacterium RBG_13_66_14</name>
    <dbReference type="NCBI Taxonomy" id="1817816"/>
    <lineage>
        <taxon>Bacteria</taxon>
        <taxon>Candidatus Coatesiibacteriota</taxon>
    </lineage>
</organism>
<evidence type="ECO:0008006" key="4">
    <source>
        <dbReference type="Google" id="ProtNLM"/>
    </source>
</evidence>
<sequence>MGRLVSLLLALLVVIPAAAVSDFQVIQEGVELIQVEGPAAGSSQRHPQMISEQLFKRQSAVVAVYNEFYFEDSSIVGDMRVMFTLEADGTISGCIPVQNTTGSPELAQAICDLVLTWTLPSVPEAEYQNWVTVTVPYKFMQPRQPVVIELPVTPEGSEETPPEGGGD</sequence>
<protein>
    <recommendedName>
        <fullName evidence="4">TonB C-terminal domain-containing protein</fullName>
    </recommendedName>
</protein>
<name>A0A1F5FF51_9BACT</name>
<dbReference type="Proteomes" id="UP000177187">
    <property type="component" value="Unassembled WGS sequence"/>
</dbReference>
<dbReference type="SUPFAM" id="SSF74653">
    <property type="entry name" value="TolA/TonB C-terminal domain"/>
    <property type="match status" value="1"/>
</dbReference>
<feature type="signal peptide" evidence="1">
    <location>
        <begin position="1"/>
        <end position="19"/>
    </location>
</feature>
<evidence type="ECO:0000313" key="3">
    <source>
        <dbReference type="Proteomes" id="UP000177187"/>
    </source>
</evidence>
<proteinExistence type="predicted"/>
<feature type="chain" id="PRO_5009518556" description="TonB C-terminal domain-containing protein" evidence="1">
    <location>
        <begin position="20"/>
        <end position="167"/>
    </location>
</feature>
<dbReference type="Gene3D" id="3.30.1150.10">
    <property type="match status" value="1"/>
</dbReference>
<accession>A0A1F5FF51</accession>
<evidence type="ECO:0000313" key="2">
    <source>
        <dbReference type="EMBL" id="OGD78278.1"/>
    </source>
</evidence>
<dbReference type="AlphaFoldDB" id="A0A1F5FF51"/>